<gene>
    <name evidence="1" type="ORF">LMTR13_11320</name>
</gene>
<sequence length="114" mass="13124">MNDAVYLDQAAIWSKDLTRMKARGPGDTENAMRQIEREYGVDYGFLWSLRYRRDRLRTISISVYESIRAAYRAECAAQMRKLENEIKRTEEIAGSDVNSVRSAKALLQQSVGKD</sequence>
<dbReference type="KEGG" id="bic:LMTR13_11320"/>
<dbReference type="Proteomes" id="UP000092839">
    <property type="component" value="Chromosome"/>
</dbReference>
<dbReference type="STRING" id="1274631.LMTR13_11320"/>
<organism evidence="1 2">
    <name type="scientific">Bradyrhizobium icense</name>
    <dbReference type="NCBI Taxonomy" id="1274631"/>
    <lineage>
        <taxon>Bacteria</taxon>
        <taxon>Pseudomonadati</taxon>
        <taxon>Pseudomonadota</taxon>
        <taxon>Alphaproteobacteria</taxon>
        <taxon>Hyphomicrobiales</taxon>
        <taxon>Nitrobacteraceae</taxon>
        <taxon>Bradyrhizobium</taxon>
    </lineage>
</organism>
<dbReference type="RefSeq" id="WP_065727945.1">
    <property type="nucleotide sequence ID" value="NZ_CP016428.1"/>
</dbReference>
<dbReference type="EMBL" id="CP016428">
    <property type="protein sequence ID" value="ANW00669.1"/>
    <property type="molecule type" value="Genomic_DNA"/>
</dbReference>
<evidence type="ECO:0000313" key="1">
    <source>
        <dbReference type="EMBL" id="ANW00669.1"/>
    </source>
</evidence>
<evidence type="ECO:0000313" key="2">
    <source>
        <dbReference type="Proteomes" id="UP000092839"/>
    </source>
</evidence>
<dbReference type="AlphaFoldDB" id="A0A1B1UD25"/>
<protein>
    <submittedName>
        <fullName evidence="1">Uncharacterized protein</fullName>
    </submittedName>
</protein>
<keyword evidence="2" id="KW-1185">Reference proteome</keyword>
<accession>A0A1B1UD25</accession>
<proteinExistence type="predicted"/>
<name>A0A1B1UD25_9BRAD</name>
<reference evidence="1 2" key="1">
    <citation type="submission" date="2016-07" db="EMBL/GenBank/DDBJ databases">
        <title>Complete genome sequence of Bradyrhizobium icense LMTR 13T, a potential inoculant strain isolated from lima bean (Phaseolus lunatus) in Peru.</title>
        <authorList>
            <person name="Ormeno-Orrillo E."/>
            <person name="Duran D."/>
            <person name="Rogel M.A."/>
            <person name="Rey L."/>
            <person name="Imperial J."/>
            <person name="Ruiz-Argueso T."/>
            <person name="Martinez-Romero E."/>
        </authorList>
    </citation>
    <scope>NUCLEOTIDE SEQUENCE [LARGE SCALE GENOMIC DNA]</scope>
    <source>
        <strain evidence="1 2">LMTR 13</strain>
    </source>
</reference>
<dbReference type="OrthoDB" id="7961146at2"/>